<dbReference type="Pfam" id="PF07963">
    <property type="entry name" value="N_methyl"/>
    <property type="match status" value="1"/>
</dbReference>
<dbReference type="AlphaFoldDB" id="A0A1G2UHU2"/>
<accession>A0A1G2UHU2</accession>
<keyword evidence="3 6" id="KW-0812">Transmembrane</keyword>
<gene>
    <name evidence="7" type="ORF">A3I86_01300</name>
</gene>
<organism evidence="7 8">
    <name type="scientific">Candidatus Zambryskibacteria bacterium RIFCSPLOWO2_02_FULL_39_14</name>
    <dbReference type="NCBI Taxonomy" id="1802769"/>
    <lineage>
        <taxon>Bacteria</taxon>
        <taxon>Candidatus Zambryskiibacteriota</taxon>
    </lineage>
</organism>
<keyword evidence="5 6" id="KW-0472">Membrane</keyword>
<proteinExistence type="predicted"/>
<dbReference type="SUPFAM" id="SSF54523">
    <property type="entry name" value="Pili subunits"/>
    <property type="match status" value="1"/>
</dbReference>
<feature type="transmembrane region" description="Helical" evidence="6">
    <location>
        <begin position="12"/>
        <end position="37"/>
    </location>
</feature>
<dbReference type="InterPro" id="IPR045584">
    <property type="entry name" value="Pilin-like"/>
</dbReference>
<dbReference type="EMBL" id="MHWM01000014">
    <property type="protein sequence ID" value="OHB08991.1"/>
    <property type="molecule type" value="Genomic_DNA"/>
</dbReference>
<evidence type="ECO:0000313" key="7">
    <source>
        <dbReference type="EMBL" id="OHB08991.1"/>
    </source>
</evidence>
<evidence type="ECO:0008006" key="9">
    <source>
        <dbReference type="Google" id="ProtNLM"/>
    </source>
</evidence>
<comment type="caution">
    <text evidence="7">The sequence shown here is derived from an EMBL/GenBank/DDBJ whole genome shotgun (WGS) entry which is preliminary data.</text>
</comment>
<dbReference type="InterPro" id="IPR012902">
    <property type="entry name" value="N_methyl_site"/>
</dbReference>
<reference evidence="7 8" key="1">
    <citation type="journal article" date="2016" name="Nat. Commun.">
        <title>Thousands of microbial genomes shed light on interconnected biogeochemical processes in an aquifer system.</title>
        <authorList>
            <person name="Anantharaman K."/>
            <person name="Brown C.T."/>
            <person name="Hug L.A."/>
            <person name="Sharon I."/>
            <person name="Castelle C.J."/>
            <person name="Probst A.J."/>
            <person name="Thomas B.C."/>
            <person name="Singh A."/>
            <person name="Wilkins M.J."/>
            <person name="Karaoz U."/>
            <person name="Brodie E.L."/>
            <person name="Williams K.H."/>
            <person name="Hubbard S.S."/>
            <person name="Banfield J.F."/>
        </authorList>
    </citation>
    <scope>NUCLEOTIDE SEQUENCE [LARGE SCALE GENOMIC DNA]</scope>
</reference>
<dbReference type="GO" id="GO:0016020">
    <property type="term" value="C:membrane"/>
    <property type="evidence" value="ECO:0007669"/>
    <property type="project" value="UniProtKB-SubCell"/>
</dbReference>
<sequence length="171" mass="19151">MNYHIITKKGFTVIELIVTIAIVGILSSVIIASLNSSHKKSRDARRRIELNQLSASLELYYSKYGIYPISTSNCGGQSSDSWCRDSQGSNWIPGLNEFMTMPHNPTPLAASGWVYHYYGLDGTKYWLMTKLENVANDTCGGGAIYIWLDNSGDWCNFDPSNNYAVYVVSQR</sequence>
<protein>
    <recommendedName>
        <fullName evidence="9">Type II secretion system protein GspG C-terminal domain-containing protein</fullName>
    </recommendedName>
</protein>
<evidence type="ECO:0000256" key="5">
    <source>
        <dbReference type="ARBA" id="ARBA00023136"/>
    </source>
</evidence>
<evidence type="ECO:0000256" key="2">
    <source>
        <dbReference type="ARBA" id="ARBA00022481"/>
    </source>
</evidence>
<dbReference type="Gene3D" id="3.30.700.10">
    <property type="entry name" value="Glycoprotein, Type 4 Pilin"/>
    <property type="match status" value="1"/>
</dbReference>
<dbReference type="Proteomes" id="UP000177096">
    <property type="component" value="Unassembled WGS sequence"/>
</dbReference>
<keyword evidence="2" id="KW-0488">Methylation</keyword>
<evidence type="ECO:0000256" key="4">
    <source>
        <dbReference type="ARBA" id="ARBA00022989"/>
    </source>
</evidence>
<name>A0A1G2UHU2_9BACT</name>
<comment type="subcellular location">
    <subcellularLocation>
        <location evidence="1">Membrane</location>
        <topology evidence="1">Single-pass membrane protein</topology>
    </subcellularLocation>
</comment>
<evidence type="ECO:0000256" key="1">
    <source>
        <dbReference type="ARBA" id="ARBA00004167"/>
    </source>
</evidence>
<dbReference type="PANTHER" id="PTHR30093">
    <property type="entry name" value="GENERAL SECRETION PATHWAY PROTEIN G"/>
    <property type="match status" value="1"/>
</dbReference>
<evidence type="ECO:0000313" key="8">
    <source>
        <dbReference type="Proteomes" id="UP000177096"/>
    </source>
</evidence>
<evidence type="ECO:0000256" key="3">
    <source>
        <dbReference type="ARBA" id="ARBA00022692"/>
    </source>
</evidence>
<dbReference type="NCBIfam" id="TIGR02532">
    <property type="entry name" value="IV_pilin_GFxxxE"/>
    <property type="match status" value="1"/>
</dbReference>
<dbReference type="PANTHER" id="PTHR30093:SF44">
    <property type="entry name" value="TYPE II SECRETION SYSTEM CORE PROTEIN G"/>
    <property type="match status" value="1"/>
</dbReference>
<keyword evidence="4 6" id="KW-1133">Transmembrane helix</keyword>
<evidence type="ECO:0000256" key="6">
    <source>
        <dbReference type="SAM" id="Phobius"/>
    </source>
</evidence>